<feature type="active site" evidence="2">
    <location>
        <position position="2"/>
    </location>
</feature>
<dbReference type="GO" id="GO:0000287">
    <property type="term" value="F:magnesium ion binding"/>
    <property type="evidence" value="ECO:0007669"/>
    <property type="project" value="UniProtKB-UniRule"/>
</dbReference>
<dbReference type="PANTHER" id="PTHR10291:SF0">
    <property type="entry name" value="DEHYDRODOLICHYL DIPHOSPHATE SYNTHASE 2"/>
    <property type="match status" value="1"/>
</dbReference>
<dbReference type="InterPro" id="IPR036424">
    <property type="entry name" value="UPP_synth-like_sf"/>
</dbReference>
<feature type="binding site" evidence="2">
    <location>
        <begin position="47"/>
        <end position="49"/>
    </location>
    <ligand>
        <name>substrate</name>
    </ligand>
</feature>
<organism evidence="3 4">
    <name type="scientific">Paraferrimonas sedimenticola</name>
    <dbReference type="NCBI Taxonomy" id="375674"/>
    <lineage>
        <taxon>Bacteria</taxon>
        <taxon>Pseudomonadati</taxon>
        <taxon>Pseudomonadota</taxon>
        <taxon>Gammaproteobacteria</taxon>
        <taxon>Alteromonadales</taxon>
        <taxon>Ferrimonadaceae</taxon>
        <taxon>Paraferrimonas</taxon>
    </lineage>
</organism>
<dbReference type="Pfam" id="PF01255">
    <property type="entry name" value="Prenyltransf"/>
    <property type="match status" value="1"/>
</dbReference>
<feature type="binding site" evidence="2">
    <location>
        <position position="51"/>
    </location>
    <ligand>
        <name>substrate</name>
    </ligand>
</feature>
<dbReference type="AlphaFoldDB" id="A0AA37W1D3"/>
<feature type="binding site" evidence="2">
    <location>
        <position position="2"/>
    </location>
    <ligand>
        <name>Mg(2+)</name>
        <dbReference type="ChEBI" id="CHEBI:18420"/>
    </ligand>
</feature>
<dbReference type="GO" id="GO:0009252">
    <property type="term" value="P:peptidoglycan biosynthetic process"/>
    <property type="evidence" value="ECO:0007669"/>
    <property type="project" value="UniProtKB-UniRule"/>
</dbReference>
<keyword evidence="2" id="KW-0479">Metal-binding</keyword>
<accession>A0AA37W1D3</accession>
<feature type="binding site" evidence="2">
    <location>
        <position position="53"/>
    </location>
    <ligand>
        <name>substrate</name>
    </ligand>
</feature>
<reference evidence="3" key="2">
    <citation type="submission" date="2023-01" db="EMBL/GenBank/DDBJ databases">
        <title>Draft genome sequence of Paraferrimonas sedimenticola strain NBRC 101628.</title>
        <authorList>
            <person name="Sun Q."/>
            <person name="Mori K."/>
        </authorList>
    </citation>
    <scope>NUCLEOTIDE SEQUENCE</scope>
    <source>
        <strain evidence="3">NBRC 101628</strain>
    </source>
</reference>
<comment type="subunit">
    <text evidence="2">Homodimer.</text>
</comment>
<dbReference type="GO" id="GO:0008834">
    <property type="term" value="F:ditrans,polycis-undecaprenyl-diphosphate synthase [(2E,6E)-farnesyl-diphosphate specific] activity"/>
    <property type="evidence" value="ECO:0007669"/>
    <property type="project" value="UniProtKB-UniRule"/>
</dbReference>
<feature type="binding site" evidence="2">
    <location>
        <position position="7"/>
    </location>
    <ligand>
        <name>substrate</name>
    </ligand>
</feature>
<comment type="similarity">
    <text evidence="2">Belongs to the UPP synthase family.</text>
</comment>
<feature type="binding site" evidence="2">
    <location>
        <position position="170"/>
    </location>
    <ligand>
        <name>substrate</name>
    </ligand>
</feature>
<name>A0AA37W1D3_9GAMM</name>
<dbReference type="GO" id="GO:0071555">
    <property type="term" value="P:cell wall organization"/>
    <property type="evidence" value="ECO:0007669"/>
    <property type="project" value="UniProtKB-KW"/>
</dbReference>
<dbReference type="Proteomes" id="UP001161422">
    <property type="component" value="Unassembled WGS sequence"/>
</dbReference>
<dbReference type="NCBIfam" id="TIGR00055">
    <property type="entry name" value="uppS"/>
    <property type="match status" value="1"/>
</dbReference>
<dbReference type="CDD" id="cd00475">
    <property type="entry name" value="Cis_IPPS"/>
    <property type="match status" value="1"/>
</dbReference>
<gene>
    <name evidence="2 3" type="primary">uppS</name>
    <name evidence="3" type="ORF">GCM10007895_20240</name>
</gene>
<keyword evidence="2" id="KW-0961">Cell wall biogenesis/degradation</keyword>
<dbReference type="InterPro" id="IPR001441">
    <property type="entry name" value="UPP_synth-like"/>
</dbReference>
<dbReference type="Gene3D" id="3.40.1180.10">
    <property type="entry name" value="Decaprenyl diphosphate synthase-like"/>
    <property type="match status" value="1"/>
</dbReference>
<feature type="binding site" evidence="2">
    <location>
        <position position="19"/>
    </location>
    <ligand>
        <name>substrate</name>
    </ligand>
</feature>
<keyword evidence="2" id="KW-0460">Magnesium</keyword>
<dbReference type="GO" id="GO:0005829">
    <property type="term" value="C:cytosol"/>
    <property type="evidence" value="ECO:0007669"/>
    <property type="project" value="TreeGrafter"/>
</dbReference>
<proteinExistence type="inferred from homology"/>
<evidence type="ECO:0000313" key="4">
    <source>
        <dbReference type="Proteomes" id="UP001161422"/>
    </source>
</evidence>
<dbReference type="FunFam" id="3.40.1180.10:FF:000001">
    <property type="entry name" value="(2E,6E)-farnesyl-diphosphate-specific ditrans,polycis-undecaprenyl-diphosphate synthase"/>
    <property type="match status" value="1"/>
</dbReference>
<dbReference type="EMBL" id="BSNC01000005">
    <property type="protein sequence ID" value="GLP96718.1"/>
    <property type="molecule type" value="Genomic_DNA"/>
</dbReference>
<dbReference type="GO" id="GO:0016094">
    <property type="term" value="P:polyprenol biosynthetic process"/>
    <property type="evidence" value="ECO:0007669"/>
    <property type="project" value="TreeGrafter"/>
</dbReference>
<keyword evidence="1 2" id="KW-0808">Transferase</keyword>
<comment type="catalytic activity">
    <reaction evidence="2">
        <text>8 isopentenyl diphosphate + (2E,6E)-farnesyl diphosphate = di-trans,octa-cis-undecaprenyl diphosphate + 8 diphosphate</text>
        <dbReference type="Rhea" id="RHEA:27551"/>
        <dbReference type="ChEBI" id="CHEBI:33019"/>
        <dbReference type="ChEBI" id="CHEBI:58405"/>
        <dbReference type="ChEBI" id="CHEBI:128769"/>
        <dbReference type="ChEBI" id="CHEBI:175763"/>
        <dbReference type="EC" id="2.5.1.31"/>
    </reaction>
</comment>
<feature type="binding site" evidence="2">
    <location>
        <position position="15"/>
    </location>
    <ligand>
        <name>substrate</name>
    </ligand>
</feature>
<feature type="binding site" evidence="2">
    <location>
        <position position="189"/>
    </location>
    <ligand>
        <name>Mg(2+)</name>
        <dbReference type="ChEBI" id="CHEBI:18420"/>
    </ligand>
</feature>
<dbReference type="HAMAP" id="MF_01139">
    <property type="entry name" value="ISPT"/>
    <property type="match status" value="1"/>
</dbReference>
<keyword evidence="2" id="KW-0573">Peptidoglycan synthesis</keyword>
<dbReference type="PANTHER" id="PTHR10291">
    <property type="entry name" value="DEHYDRODOLICHYL DIPHOSPHATE SYNTHASE FAMILY MEMBER"/>
    <property type="match status" value="1"/>
</dbReference>
<evidence type="ECO:0000256" key="1">
    <source>
        <dbReference type="ARBA" id="ARBA00022679"/>
    </source>
</evidence>
<evidence type="ECO:0000256" key="2">
    <source>
        <dbReference type="HAMAP-Rule" id="MF_01139"/>
    </source>
</evidence>
<keyword evidence="2" id="KW-0133">Cell shape</keyword>
<protein>
    <recommendedName>
        <fullName evidence="2">Ditrans,polycis-undecaprenyl-diphosphate synthase ((2E,6E)-farnesyl-diphosphate specific)</fullName>
        <ecNumber evidence="2">2.5.1.31</ecNumber>
    </recommendedName>
    <alternativeName>
        <fullName evidence="2">Ditrans,polycis-undecaprenylcistransferase</fullName>
    </alternativeName>
    <alternativeName>
        <fullName evidence="2">Undecaprenyl diphosphate synthase</fullName>
        <shortName evidence="2">UDS</shortName>
    </alternativeName>
    <alternativeName>
        <fullName evidence="2">Undecaprenyl pyrophosphate synthase</fullName>
        <shortName evidence="2">UPP synthase</shortName>
    </alternativeName>
</protein>
<dbReference type="EC" id="2.5.1.31" evidence="2"/>
<sequence>MDGNGRWAQNQGKQRVFGHRAGVKSVRRTVSAARELGIKSVTLFAFSSENWGRPSTEVSLLMELFLKVLKREIKELGENGIRLKVVGDTSRFSARLQKQIATAEAETEHNTDMVLNIAANYGGRWDIAQAAQQLAQQVAQGQLDAEQIDEKRLSEALCMSEQPEVDLMIRTGGDTRISNFILWQAAYAELVFTPILWPDFDKADFYAAIESFCQRQRRFGLIGEQIEASA</sequence>
<comment type="caution">
    <text evidence="3">The sequence shown here is derived from an EMBL/GenBank/DDBJ whole genome shotgun (WGS) entry which is preliminary data.</text>
</comment>
<dbReference type="SUPFAM" id="SSF64005">
    <property type="entry name" value="Undecaprenyl diphosphate synthase"/>
    <property type="match status" value="1"/>
</dbReference>
<dbReference type="GO" id="GO:0008360">
    <property type="term" value="P:regulation of cell shape"/>
    <property type="evidence" value="ECO:0007669"/>
    <property type="project" value="UniProtKB-KW"/>
</dbReference>
<feature type="binding site" evidence="2">
    <location>
        <begin position="176"/>
        <end position="178"/>
    </location>
    <ligand>
        <name>substrate</name>
    </ligand>
</feature>
<feature type="binding site" evidence="2">
    <location>
        <begin position="3"/>
        <end position="6"/>
    </location>
    <ligand>
        <name>substrate</name>
    </ligand>
</feature>
<feature type="active site" description="Proton acceptor" evidence="2">
    <location>
        <position position="50"/>
    </location>
</feature>
<comment type="function">
    <text evidence="2">Catalyzes the sequential condensation of isopentenyl diphosphate (IPP) with (2E,6E)-farnesyl diphosphate (E,E-FPP) to yield (2Z,6Z,10Z,14Z,18Z,22Z,26Z,30Z,34E,38E)-undecaprenyl diphosphate (di-trans,octa-cis-UPP). UPP is the precursor of glycosyl carrier lipid in the biosynthesis of bacterial cell wall polysaccharide components such as peptidoglycan and lipopolysaccharide.</text>
</comment>
<evidence type="ECO:0000313" key="3">
    <source>
        <dbReference type="EMBL" id="GLP96718.1"/>
    </source>
</evidence>
<keyword evidence="4" id="KW-1185">Reference proteome</keyword>
<reference evidence="3" key="1">
    <citation type="journal article" date="2014" name="Int. J. Syst. Evol. Microbiol.">
        <title>Complete genome sequence of Corynebacterium casei LMG S-19264T (=DSM 44701T), isolated from a smear-ripened cheese.</title>
        <authorList>
            <consortium name="US DOE Joint Genome Institute (JGI-PGF)"/>
            <person name="Walter F."/>
            <person name="Albersmeier A."/>
            <person name="Kalinowski J."/>
            <person name="Ruckert C."/>
        </authorList>
    </citation>
    <scope>NUCLEOTIDE SEQUENCE</scope>
    <source>
        <strain evidence="3">NBRC 101628</strain>
    </source>
</reference>
<comment type="cofactor">
    <cofactor evidence="2">
        <name>Mg(2+)</name>
        <dbReference type="ChEBI" id="CHEBI:18420"/>
    </cofactor>
    <text evidence="2">Binds 2 magnesium ions per subunit.</text>
</comment>